<accession>A0A507DLS9</accession>
<evidence type="ECO:0000313" key="2">
    <source>
        <dbReference type="EMBL" id="TPX51850.1"/>
    </source>
</evidence>
<feature type="region of interest" description="Disordered" evidence="1">
    <location>
        <begin position="1"/>
        <end position="20"/>
    </location>
</feature>
<dbReference type="EMBL" id="QEAM01000001">
    <property type="protein sequence ID" value="TPX51850.1"/>
    <property type="molecule type" value="Genomic_DNA"/>
</dbReference>
<protein>
    <recommendedName>
        <fullName evidence="4">Cyclin C-terminal domain-containing protein</fullName>
    </recommendedName>
</protein>
<evidence type="ECO:0008006" key="4">
    <source>
        <dbReference type="Google" id="ProtNLM"/>
    </source>
</evidence>
<dbReference type="Proteomes" id="UP000320475">
    <property type="component" value="Unassembled WGS sequence"/>
</dbReference>
<evidence type="ECO:0000313" key="3">
    <source>
        <dbReference type="Proteomes" id="UP000320475"/>
    </source>
</evidence>
<dbReference type="AlphaFoldDB" id="A0A507DLS9"/>
<gene>
    <name evidence="2" type="ORF">SeLEV6574_g00025</name>
</gene>
<name>A0A507DLS9_9FUNG</name>
<reference evidence="2 3" key="1">
    <citation type="journal article" date="2019" name="Sci. Rep.">
        <title>Comparative genomics of chytrid fungi reveal insights into the obligate biotrophic and pathogenic lifestyle of Synchytrium endobioticum.</title>
        <authorList>
            <person name="van de Vossenberg B.T.L.H."/>
            <person name="Warris S."/>
            <person name="Nguyen H.D.T."/>
            <person name="van Gent-Pelzer M.P.E."/>
            <person name="Joly D.L."/>
            <person name="van de Geest H.C."/>
            <person name="Bonants P.J.M."/>
            <person name="Smith D.S."/>
            <person name="Levesque C.A."/>
            <person name="van der Lee T.A.J."/>
        </authorList>
    </citation>
    <scope>NUCLEOTIDE SEQUENCE [LARGE SCALE GENOMIC DNA]</scope>
    <source>
        <strain evidence="2 3">LEV6574</strain>
    </source>
</reference>
<evidence type="ECO:0000256" key="1">
    <source>
        <dbReference type="SAM" id="MobiDB-lite"/>
    </source>
</evidence>
<proteinExistence type="predicted"/>
<organism evidence="2 3">
    <name type="scientific">Synchytrium endobioticum</name>
    <dbReference type="NCBI Taxonomy" id="286115"/>
    <lineage>
        <taxon>Eukaryota</taxon>
        <taxon>Fungi</taxon>
        <taxon>Fungi incertae sedis</taxon>
        <taxon>Chytridiomycota</taxon>
        <taxon>Chytridiomycota incertae sedis</taxon>
        <taxon>Chytridiomycetes</taxon>
        <taxon>Synchytriales</taxon>
        <taxon>Synchytriaceae</taxon>
        <taxon>Synchytrium</taxon>
    </lineage>
</organism>
<comment type="caution">
    <text evidence="2">The sequence shown here is derived from an EMBL/GenBank/DDBJ whole genome shotgun (WGS) entry which is preliminary data.</text>
</comment>
<sequence length="99" mass="10594">MFFSQSPGHKPGPPPDGERLASADAQQLKAFVVDRCLIRQPPQGPEELTNVVVGAAAVALAYDDNFLDVVPLLAEVTGLSRALIARLQRVVLSAIGYRI</sequence>